<evidence type="ECO:0000313" key="1">
    <source>
        <dbReference type="EMBL" id="KAK4134176.1"/>
    </source>
</evidence>
<gene>
    <name evidence="1" type="ORF">BT67DRAFT_310436</name>
</gene>
<keyword evidence="2" id="KW-1185">Reference proteome</keyword>
<dbReference type="EMBL" id="MU853409">
    <property type="protein sequence ID" value="KAK4134176.1"/>
    <property type="molecule type" value="Genomic_DNA"/>
</dbReference>
<reference evidence="1" key="1">
    <citation type="journal article" date="2023" name="Mol. Phylogenet. Evol.">
        <title>Genome-scale phylogeny and comparative genomics of the fungal order Sordariales.</title>
        <authorList>
            <person name="Hensen N."/>
            <person name="Bonometti L."/>
            <person name="Westerberg I."/>
            <person name="Brannstrom I.O."/>
            <person name="Guillou S."/>
            <person name="Cros-Aarteil S."/>
            <person name="Calhoun S."/>
            <person name="Haridas S."/>
            <person name="Kuo A."/>
            <person name="Mondo S."/>
            <person name="Pangilinan J."/>
            <person name="Riley R."/>
            <person name="LaButti K."/>
            <person name="Andreopoulos B."/>
            <person name="Lipzen A."/>
            <person name="Chen C."/>
            <person name="Yan M."/>
            <person name="Daum C."/>
            <person name="Ng V."/>
            <person name="Clum A."/>
            <person name="Steindorff A."/>
            <person name="Ohm R.A."/>
            <person name="Martin F."/>
            <person name="Silar P."/>
            <person name="Natvig D.O."/>
            <person name="Lalanne C."/>
            <person name="Gautier V."/>
            <person name="Ament-Velasquez S.L."/>
            <person name="Kruys A."/>
            <person name="Hutchinson M.I."/>
            <person name="Powell A.J."/>
            <person name="Barry K."/>
            <person name="Miller A.N."/>
            <person name="Grigoriev I.V."/>
            <person name="Debuchy R."/>
            <person name="Gladieux P."/>
            <person name="Hiltunen Thoren M."/>
            <person name="Johannesson H."/>
        </authorList>
    </citation>
    <scope>NUCLEOTIDE SEQUENCE</scope>
    <source>
        <strain evidence="1">CBS 123565</strain>
    </source>
</reference>
<organism evidence="1 2">
    <name type="scientific">Trichocladium antarcticum</name>
    <dbReference type="NCBI Taxonomy" id="1450529"/>
    <lineage>
        <taxon>Eukaryota</taxon>
        <taxon>Fungi</taxon>
        <taxon>Dikarya</taxon>
        <taxon>Ascomycota</taxon>
        <taxon>Pezizomycotina</taxon>
        <taxon>Sordariomycetes</taxon>
        <taxon>Sordariomycetidae</taxon>
        <taxon>Sordariales</taxon>
        <taxon>Chaetomiaceae</taxon>
        <taxon>Trichocladium</taxon>
    </lineage>
</organism>
<evidence type="ECO:0000313" key="2">
    <source>
        <dbReference type="Proteomes" id="UP001304895"/>
    </source>
</evidence>
<proteinExistence type="predicted"/>
<accession>A0AAN6ULZ0</accession>
<reference evidence="1" key="2">
    <citation type="submission" date="2023-05" db="EMBL/GenBank/DDBJ databases">
        <authorList>
            <consortium name="Lawrence Berkeley National Laboratory"/>
            <person name="Steindorff A."/>
            <person name="Hensen N."/>
            <person name="Bonometti L."/>
            <person name="Westerberg I."/>
            <person name="Brannstrom I.O."/>
            <person name="Guillou S."/>
            <person name="Cros-Aarteil S."/>
            <person name="Calhoun S."/>
            <person name="Haridas S."/>
            <person name="Kuo A."/>
            <person name="Mondo S."/>
            <person name="Pangilinan J."/>
            <person name="Riley R."/>
            <person name="Labutti K."/>
            <person name="Andreopoulos B."/>
            <person name="Lipzen A."/>
            <person name="Chen C."/>
            <person name="Yanf M."/>
            <person name="Daum C."/>
            <person name="Ng V."/>
            <person name="Clum A."/>
            <person name="Ohm R."/>
            <person name="Martin F."/>
            <person name="Silar P."/>
            <person name="Natvig D."/>
            <person name="Lalanne C."/>
            <person name="Gautier V."/>
            <person name="Ament-Velasquez S.L."/>
            <person name="Kruys A."/>
            <person name="Hutchinson M.I."/>
            <person name="Powell A.J."/>
            <person name="Barry K."/>
            <person name="Miller A.N."/>
            <person name="Grigoriev I.V."/>
            <person name="Debuchy R."/>
            <person name="Gladieux P."/>
            <person name="Thoren M.H."/>
            <person name="Johannesson H."/>
        </authorList>
    </citation>
    <scope>NUCLEOTIDE SEQUENCE</scope>
    <source>
        <strain evidence="1">CBS 123565</strain>
    </source>
</reference>
<name>A0AAN6ULZ0_9PEZI</name>
<comment type="caution">
    <text evidence="1">The sequence shown here is derived from an EMBL/GenBank/DDBJ whole genome shotgun (WGS) entry which is preliminary data.</text>
</comment>
<sequence length="197" mass="21546">MLSSCISGWCPLRNAVSCAPSPHPPCSPDGVRSCRCRRFETESRRARHVECTDGQHAGVPHVTAALPLPNPRSVWTLESRLSRPEQVPFHRHGRAAKPGLSSPPLGSCHGWPGSGITIRQFSIVLCLGKVGERPQMVRGSRGVTGACPMLMPQFCNGIPLHEDTRESLGQIDKRIAFHRRTQAAPNLGSQTCMHYKS</sequence>
<protein>
    <submittedName>
        <fullName evidence="1">Uncharacterized protein</fullName>
    </submittedName>
</protein>
<dbReference type="Proteomes" id="UP001304895">
    <property type="component" value="Unassembled WGS sequence"/>
</dbReference>
<dbReference type="AlphaFoldDB" id="A0AAN6ULZ0"/>